<sequence>MRNFSIDLALVKNSHVIVVGVGARLITVRILRDLADGTSLDANDILISRICFTHTLQSGHTLLRHQFPLAPAYATTFNSCQGLTLDCVGIDLTTPVFSHGQLYTAMSHI</sequence>
<dbReference type="EMBL" id="KN822071">
    <property type="protein sequence ID" value="KIM59664.1"/>
    <property type="molecule type" value="Genomic_DNA"/>
</dbReference>
<dbReference type="STRING" id="1036808.A0A0C3DU11"/>
<evidence type="ECO:0000313" key="2">
    <source>
        <dbReference type="Proteomes" id="UP000053989"/>
    </source>
</evidence>
<dbReference type="InterPro" id="IPR027417">
    <property type="entry name" value="P-loop_NTPase"/>
</dbReference>
<name>A0A0C3DU11_9AGAM</name>
<accession>A0A0C3DU11</accession>
<proteinExistence type="predicted"/>
<protein>
    <submittedName>
        <fullName evidence="1">Uncharacterized protein</fullName>
    </submittedName>
</protein>
<organism evidence="1 2">
    <name type="scientific">Scleroderma citrinum Foug A</name>
    <dbReference type="NCBI Taxonomy" id="1036808"/>
    <lineage>
        <taxon>Eukaryota</taxon>
        <taxon>Fungi</taxon>
        <taxon>Dikarya</taxon>
        <taxon>Basidiomycota</taxon>
        <taxon>Agaricomycotina</taxon>
        <taxon>Agaricomycetes</taxon>
        <taxon>Agaricomycetidae</taxon>
        <taxon>Boletales</taxon>
        <taxon>Sclerodermatineae</taxon>
        <taxon>Sclerodermataceae</taxon>
        <taxon>Scleroderma</taxon>
    </lineage>
</organism>
<reference evidence="1 2" key="1">
    <citation type="submission" date="2014-04" db="EMBL/GenBank/DDBJ databases">
        <authorList>
            <consortium name="DOE Joint Genome Institute"/>
            <person name="Kuo A."/>
            <person name="Kohler A."/>
            <person name="Nagy L.G."/>
            <person name="Floudas D."/>
            <person name="Copeland A."/>
            <person name="Barry K.W."/>
            <person name="Cichocki N."/>
            <person name="Veneault-Fourrey C."/>
            <person name="LaButti K."/>
            <person name="Lindquist E.A."/>
            <person name="Lipzen A."/>
            <person name="Lundell T."/>
            <person name="Morin E."/>
            <person name="Murat C."/>
            <person name="Sun H."/>
            <person name="Tunlid A."/>
            <person name="Henrissat B."/>
            <person name="Grigoriev I.V."/>
            <person name="Hibbett D.S."/>
            <person name="Martin F."/>
            <person name="Nordberg H.P."/>
            <person name="Cantor M.N."/>
            <person name="Hua S.X."/>
        </authorList>
    </citation>
    <scope>NUCLEOTIDE SEQUENCE [LARGE SCALE GENOMIC DNA]</scope>
    <source>
        <strain evidence="1 2">Foug A</strain>
    </source>
</reference>
<dbReference type="SUPFAM" id="SSF52540">
    <property type="entry name" value="P-loop containing nucleoside triphosphate hydrolases"/>
    <property type="match status" value="1"/>
</dbReference>
<dbReference type="HOGENOM" id="CLU_001324_4_3_1"/>
<dbReference type="OrthoDB" id="3353471at2759"/>
<keyword evidence="2" id="KW-1185">Reference proteome</keyword>
<gene>
    <name evidence="1" type="ORF">SCLCIDRAFT_125756</name>
</gene>
<evidence type="ECO:0000313" key="1">
    <source>
        <dbReference type="EMBL" id="KIM59664.1"/>
    </source>
</evidence>
<dbReference type="Proteomes" id="UP000053989">
    <property type="component" value="Unassembled WGS sequence"/>
</dbReference>
<dbReference type="AlphaFoldDB" id="A0A0C3DU11"/>
<dbReference type="InParanoid" id="A0A0C3DU11"/>
<reference evidence="2" key="2">
    <citation type="submission" date="2015-01" db="EMBL/GenBank/DDBJ databases">
        <title>Evolutionary Origins and Diversification of the Mycorrhizal Mutualists.</title>
        <authorList>
            <consortium name="DOE Joint Genome Institute"/>
            <consortium name="Mycorrhizal Genomics Consortium"/>
            <person name="Kohler A."/>
            <person name="Kuo A."/>
            <person name="Nagy L.G."/>
            <person name="Floudas D."/>
            <person name="Copeland A."/>
            <person name="Barry K.W."/>
            <person name="Cichocki N."/>
            <person name="Veneault-Fourrey C."/>
            <person name="LaButti K."/>
            <person name="Lindquist E.A."/>
            <person name="Lipzen A."/>
            <person name="Lundell T."/>
            <person name="Morin E."/>
            <person name="Murat C."/>
            <person name="Riley R."/>
            <person name="Ohm R."/>
            <person name="Sun H."/>
            <person name="Tunlid A."/>
            <person name="Henrissat B."/>
            <person name="Grigoriev I.V."/>
            <person name="Hibbett D.S."/>
            <person name="Martin F."/>
        </authorList>
    </citation>
    <scope>NUCLEOTIDE SEQUENCE [LARGE SCALE GENOMIC DNA]</scope>
    <source>
        <strain evidence="2">Foug A</strain>
    </source>
</reference>